<name>A0ABS9Z270_9HYPH</name>
<proteinExistence type="predicted"/>
<feature type="region of interest" description="Disordered" evidence="1">
    <location>
        <begin position="49"/>
        <end position="70"/>
    </location>
</feature>
<dbReference type="RefSeq" id="WP_243065767.1">
    <property type="nucleotide sequence ID" value="NZ_JAIVFK010000017.1"/>
</dbReference>
<evidence type="ECO:0000313" key="3">
    <source>
        <dbReference type="Proteomes" id="UP001139104"/>
    </source>
</evidence>
<reference evidence="2" key="1">
    <citation type="journal article" date="2022" name="ISME J.">
        <title>Identification of active gaseous-alkane degraders at natural gas seeps.</title>
        <authorList>
            <person name="Farhan Ul Haque M."/>
            <person name="Hernandez M."/>
            <person name="Crombie A.T."/>
            <person name="Murrell J.C."/>
        </authorList>
    </citation>
    <scope>NUCLEOTIDE SEQUENCE</scope>
    <source>
        <strain evidence="2">PC2</strain>
    </source>
</reference>
<sequence>MRPTLDRVERFADLLETDPDDPAFAALRRSELIGRPLGSETFVRDAETLLGRPLAPAKRGPKPRKAHEEK</sequence>
<protein>
    <recommendedName>
        <fullName evidence="4">Antitoxin VbhA domain-containing protein</fullName>
    </recommendedName>
</protein>
<evidence type="ECO:0000313" key="2">
    <source>
        <dbReference type="EMBL" id="MCI4681718.1"/>
    </source>
</evidence>
<keyword evidence="3" id="KW-1185">Reference proteome</keyword>
<feature type="compositionally biased region" description="Basic residues" evidence="1">
    <location>
        <begin position="59"/>
        <end position="70"/>
    </location>
</feature>
<comment type="caution">
    <text evidence="2">The sequence shown here is derived from an EMBL/GenBank/DDBJ whole genome shotgun (WGS) entry which is preliminary data.</text>
</comment>
<evidence type="ECO:0000256" key="1">
    <source>
        <dbReference type="SAM" id="MobiDB-lite"/>
    </source>
</evidence>
<gene>
    <name evidence="2" type="ORF">K2U94_02875</name>
</gene>
<evidence type="ECO:0008006" key="4">
    <source>
        <dbReference type="Google" id="ProtNLM"/>
    </source>
</evidence>
<organism evidence="2 3">
    <name type="scientific">Candidatus Rhodoblastus alkanivorans</name>
    <dbReference type="NCBI Taxonomy" id="2954117"/>
    <lineage>
        <taxon>Bacteria</taxon>
        <taxon>Pseudomonadati</taxon>
        <taxon>Pseudomonadota</taxon>
        <taxon>Alphaproteobacteria</taxon>
        <taxon>Hyphomicrobiales</taxon>
        <taxon>Rhodoblastaceae</taxon>
        <taxon>Rhodoblastus</taxon>
    </lineage>
</organism>
<dbReference type="EMBL" id="JAIVFP010000001">
    <property type="protein sequence ID" value="MCI4681718.1"/>
    <property type="molecule type" value="Genomic_DNA"/>
</dbReference>
<dbReference type="Proteomes" id="UP001139104">
    <property type="component" value="Unassembled WGS sequence"/>
</dbReference>
<accession>A0ABS9Z270</accession>